<comment type="caution">
    <text evidence="2">The sequence shown here is derived from an EMBL/GenBank/DDBJ whole genome shotgun (WGS) entry which is preliminary data.</text>
</comment>
<dbReference type="AlphaFoldDB" id="A0AA40KL65"/>
<evidence type="ECO:0000313" key="2">
    <source>
        <dbReference type="EMBL" id="KAK1124472.1"/>
    </source>
</evidence>
<organism evidence="2 3">
    <name type="scientific">Melipona bicolor</name>
    <dbReference type="NCBI Taxonomy" id="60889"/>
    <lineage>
        <taxon>Eukaryota</taxon>
        <taxon>Metazoa</taxon>
        <taxon>Ecdysozoa</taxon>
        <taxon>Arthropoda</taxon>
        <taxon>Hexapoda</taxon>
        <taxon>Insecta</taxon>
        <taxon>Pterygota</taxon>
        <taxon>Neoptera</taxon>
        <taxon>Endopterygota</taxon>
        <taxon>Hymenoptera</taxon>
        <taxon>Apocrita</taxon>
        <taxon>Aculeata</taxon>
        <taxon>Apoidea</taxon>
        <taxon>Anthophila</taxon>
        <taxon>Apidae</taxon>
        <taxon>Melipona</taxon>
    </lineage>
</organism>
<proteinExistence type="predicted"/>
<protein>
    <submittedName>
        <fullName evidence="2">Uncharacterized protein</fullName>
    </submittedName>
</protein>
<dbReference type="Proteomes" id="UP001177670">
    <property type="component" value="Unassembled WGS sequence"/>
</dbReference>
<feature type="compositionally biased region" description="Low complexity" evidence="1">
    <location>
        <begin position="210"/>
        <end position="219"/>
    </location>
</feature>
<evidence type="ECO:0000256" key="1">
    <source>
        <dbReference type="SAM" id="MobiDB-lite"/>
    </source>
</evidence>
<feature type="compositionally biased region" description="Polar residues" evidence="1">
    <location>
        <begin position="249"/>
        <end position="258"/>
    </location>
</feature>
<feature type="compositionally biased region" description="Basic residues" evidence="1">
    <location>
        <begin position="93"/>
        <end position="113"/>
    </location>
</feature>
<gene>
    <name evidence="2" type="ORF">K0M31_006823</name>
</gene>
<reference evidence="2" key="1">
    <citation type="submission" date="2021-10" db="EMBL/GenBank/DDBJ databases">
        <title>Melipona bicolor Genome sequencing and assembly.</title>
        <authorList>
            <person name="Araujo N.S."/>
            <person name="Arias M.C."/>
        </authorList>
    </citation>
    <scope>NUCLEOTIDE SEQUENCE</scope>
    <source>
        <strain evidence="2">USP_2M_L1-L4_2017</strain>
        <tissue evidence="2">Whole body</tissue>
    </source>
</reference>
<dbReference type="EMBL" id="JAHYIQ010000018">
    <property type="protein sequence ID" value="KAK1124472.1"/>
    <property type="molecule type" value="Genomic_DNA"/>
</dbReference>
<feature type="region of interest" description="Disordered" evidence="1">
    <location>
        <begin position="132"/>
        <end position="258"/>
    </location>
</feature>
<evidence type="ECO:0000313" key="3">
    <source>
        <dbReference type="Proteomes" id="UP001177670"/>
    </source>
</evidence>
<keyword evidence="3" id="KW-1185">Reference proteome</keyword>
<feature type="compositionally biased region" description="Basic and acidic residues" evidence="1">
    <location>
        <begin position="184"/>
        <end position="196"/>
    </location>
</feature>
<name>A0AA40KL65_9HYME</name>
<sequence>MKKYENERSKPSHLSLLTKKSFQVHRALKHALNAGLLRHRSGRYKAVLNPAPIKQVVNENNEQKSVDGTNTFGKQQTSSKSQSSNKEENRRSRYERRRNCSHSQRKRKRRSESRKRDELKDIDEIRKLKYKEKRESVRSPRHKISNSKSETDIGNISDLPNRKGIKTKRRDPSNYSDLSDYSDYEDRKNPKYDKSKKQNRRSISRHHSSQRQQSQQLSIKYFNDDNEGSKLNVNNGENDEVQDGEINHEPNNGSGSTL</sequence>
<feature type="compositionally biased region" description="Basic residues" evidence="1">
    <location>
        <begin position="197"/>
        <end position="209"/>
    </location>
</feature>
<accession>A0AA40KL65</accession>
<feature type="compositionally biased region" description="Low complexity" evidence="1">
    <location>
        <begin position="74"/>
        <end position="84"/>
    </location>
</feature>
<feature type="region of interest" description="Disordered" evidence="1">
    <location>
        <begin position="55"/>
        <end position="117"/>
    </location>
</feature>